<dbReference type="AlphaFoldDB" id="I3EFZ7"/>
<dbReference type="InParanoid" id="I3EFZ7"/>
<dbReference type="HOGENOM" id="CLU_2197633_0_0_1"/>
<accession>I3EFZ7</accession>
<dbReference type="SUPFAM" id="SSF50978">
    <property type="entry name" value="WD40 repeat-like"/>
    <property type="match status" value="1"/>
</dbReference>
<organism evidence="1 2">
    <name type="scientific">Nematocida parisii (strain ERTm3)</name>
    <name type="common">Nematode killer fungus</name>
    <dbReference type="NCBI Taxonomy" id="935791"/>
    <lineage>
        <taxon>Eukaryota</taxon>
        <taxon>Fungi</taxon>
        <taxon>Fungi incertae sedis</taxon>
        <taxon>Microsporidia</taxon>
        <taxon>Nematocida</taxon>
    </lineage>
</organism>
<evidence type="ECO:0000313" key="2">
    <source>
        <dbReference type="Proteomes" id="UP000002872"/>
    </source>
</evidence>
<gene>
    <name evidence="1" type="ORF">NEQG_01588</name>
</gene>
<reference evidence="1" key="1">
    <citation type="submission" date="2011-01" db="EMBL/GenBank/DDBJ databases">
        <title>The Genome Sequence of Nematocida parisii strain ERTm3.</title>
        <authorList>
            <consortium name="The Broad Institute Genome Sequencing Platform"/>
            <consortium name="The Broad Institute Genome Sequencing Center for Infectious Disease"/>
            <person name="Cuomo C."/>
            <person name="Troemel E."/>
            <person name="Young S.K."/>
            <person name="Zeng Q."/>
            <person name="Gargeya S."/>
            <person name="Fitzgerald M."/>
            <person name="Haas B."/>
            <person name="Abouelleil A."/>
            <person name="Alvarado L."/>
            <person name="Arachchi H.M."/>
            <person name="Berlin A."/>
            <person name="Chapman S.B."/>
            <person name="Gearin G."/>
            <person name="Goldberg J."/>
            <person name="Griggs A."/>
            <person name="Gujja S."/>
            <person name="Hansen M."/>
            <person name="Heiman D."/>
            <person name="Howarth C."/>
            <person name="Larimer J."/>
            <person name="Lui A."/>
            <person name="MacDonald P.J.P."/>
            <person name="McCowen C."/>
            <person name="Montmayeur A."/>
            <person name="Murphy C."/>
            <person name="Neiman D."/>
            <person name="Pearson M."/>
            <person name="Priest M."/>
            <person name="Roberts A."/>
            <person name="Saif S."/>
            <person name="Shea T."/>
            <person name="Sisk P."/>
            <person name="Stolte C."/>
            <person name="Sykes S."/>
            <person name="Wortman J."/>
            <person name="Nusbaum C."/>
            <person name="Birren B."/>
        </authorList>
    </citation>
    <scope>NUCLEOTIDE SEQUENCE</scope>
    <source>
        <strain evidence="1">ERTm3</strain>
    </source>
</reference>
<proteinExistence type="predicted"/>
<name>I3EFZ7_NEMP3</name>
<evidence type="ECO:0000313" key="1">
    <source>
        <dbReference type="EMBL" id="EIJ88144.1"/>
    </source>
</evidence>
<sequence length="108" mass="11817">MQLVLYRGEASLPESISGLAVSNRYIATAQSSGVIELFSNPHLFSLARIDIGMRDIQTMEFNGDVLVIGSLTQGIAYVDTLTMAVKKEKKKESGKCCAGKNRSWLFTV</sequence>
<dbReference type="VEuPathDB" id="MicrosporidiaDB:NEQG_01588"/>
<dbReference type="Proteomes" id="UP000002872">
    <property type="component" value="Unassembled WGS sequence"/>
</dbReference>
<protein>
    <recommendedName>
        <fullName evidence="3">Cleavage/polyadenylation specificity factor A subunit C-terminal domain-containing protein</fullName>
    </recommendedName>
</protein>
<evidence type="ECO:0008006" key="3">
    <source>
        <dbReference type="Google" id="ProtNLM"/>
    </source>
</evidence>
<dbReference type="EMBL" id="GL870879">
    <property type="protein sequence ID" value="EIJ88144.1"/>
    <property type="molecule type" value="Genomic_DNA"/>
</dbReference>
<dbReference type="InterPro" id="IPR036322">
    <property type="entry name" value="WD40_repeat_dom_sf"/>
</dbReference>
<keyword evidence="2" id="KW-1185">Reference proteome</keyword>